<dbReference type="InterPro" id="IPR003781">
    <property type="entry name" value="CoA-bd"/>
</dbReference>
<dbReference type="Gene3D" id="3.30.1490.20">
    <property type="entry name" value="ATP-grasp fold, A domain"/>
    <property type="match status" value="1"/>
</dbReference>
<dbReference type="GO" id="GO:0016874">
    <property type="term" value="F:ligase activity"/>
    <property type="evidence" value="ECO:0007669"/>
    <property type="project" value="UniProtKB-KW"/>
</dbReference>
<dbReference type="RefSeq" id="WP_329409113.1">
    <property type="nucleotide sequence ID" value="NZ_CP109441.1"/>
</dbReference>
<dbReference type="SUPFAM" id="SSF52210">
    <property type="entry name" value="Succinyl-CoA synthetase domains"/>
    <property type="match status" value="2"/>
</dbReference>
<feature type="compositionally biased region" description="Basic and acidic residues" evidence="1">
    <location>
        <begin position="426"/>
        <end position="439"/>
    </location>
</feature>
<dbReference type="EMBL" id="CP109441">
    <property type="protein sequence ID" value="WUV45665.1"/>
    <property type="molecule type" value="Genomic_DNA"/>
</dbReference>
<evidence type="ECO:0000256" key="1">
    <source>
        <dbReference type="SAM" id="MobiDB-lite"/>
    </source>
</evidence>
<proteinExistence type="predicted"/>
<feature type="region of interest" description="Disordered" evidence="1">
    <location>
        <begin position="423"/>
        <end position="468"/>
    </location>
</feature>
<dbReference type="PANTHER" id="PTHR42793">
    <property type="entry name" value="COA BINDING DOMAIN CONTAINING PROTEIN"/>
    <property type="match status" value="1"/>
</dbReference>
<accession>A0ABZ1YUP6</accession>
<evidence type="ECO:0000313" key="3">
    <source>
        <dbReference type="EMBL" id="WUV45665.1"/>
    </source>
</evidence>
<dbReference type="Pfam" id="PF13607">
    <property type="entry name" value="Succ_CoA_lig"/>
    <property type="match status" value="1"/>
</dbReference>
<dbReference type="Gene3D" id="3.40.50.261">
    <property type="entry name" value="Succinyl-CoA synthetase domains"/>
    <property type="match status" value="2"/>
</dbReference>
<dbReference type="SUPFAM" id="SSF56059">
    <property type="entry name" value="Glutathione synthetase ATP-binding domain-like"/>
    <property type="match status" value="1"/>
</dbReference>
<sequence length="754" mass="77878">MTRTRTPLAGAELSAALFAPRSVALVGASADPAKASSRPLRFLRRNGFGGRVYPINSRENEIGGERAYRSLGDLPEAPDHAFVMTPTAAVVDVVRECGELGVPVVTVLSSGFAESGPEGAARQRELTGTASAAGVRLLGPNSLGLADIRTGLRLTANAAFAESDLPAGNIAVASHSGSMLGALLSRGAARGIGFGRMVSVGSEADLSVGEICSALLDDPDTGGFLLFLESLRHADRLREFAVQAAAHGKPVLAYKLGRSRIAADLALSHTGSLAGADDVAAAFFADCGIARAHTLDGLLEGLPLLERVPITDAPRNDFRVGVVTTTGGGAAMLVDQLGVLGVPVIGPSPNLVERLRAAGAPVTPGAIVDLTLAGTRYPVMSAALDVLLESGEFDLLVAVVGSSARFEPEQAVRPIIERADSSSSRRAFDRDLHGERDTGTTEFRPTTRRNDGDWPRRTGGNEPRRNDGNAATALAAFVVPEAPHAIESLTRAGVPAFRTPESCADAIAAAVGRGLPRALPGVRTGVSRPVRQLDEAASYAVLAVHGVVAAGHRVVAVNADATEALAGLRFPVAVKALSADLGHKSDAGGVRLRLQNPAEVSAAARTIRTDVAAHDGPDITDVLVQEMETGLAEVLVGYRVDPEAGPLVLVALGGVFAEVYADRSLRPAPVDRQTALRMLDEVTGLATVRGLRGATPGDLGALADLVVTMSTLADCADIAEAELNPLLVRAAGEGVVAIDAVVRLYTGTTKENAQ</sequence>
<dbReference type="PANTHER" id="PTHR42793:SF4">
    <property type="entry name" value="BLL6376 PROTEIN"/>
    <property type="match status" value="1"/>
</dbReference>
<dbReference type="InterPro" id="IPR036291">
    <property type="entry name" value="NAD(P)-bd_dom_sf"/>
</dbReference>
<dbReference type="Pfam" id="PF13549">
    <property type="entry name" value="ATP-grasp_5"/>
    <property type="match status" value="1"/>
</dbReference>
<dbReference type="Gene3D" id="3.40.50.720">
    <property type="entry name" value="NAD(P)-binding Rossmann-like Domain"/>
    <property type="match status" value="1"/>
</dbReference>
<gene>
    <name evidence="3" type="ORF">OG563_42345</name>
</gene>
<dbReference type="InterPro" id="IPR013815">
    <property type="entry name" value="ATP_grasp_subdomain_1"/>
</dbReference>
<keyword evidence="4" id="KW-1185">Reference proteome</keyword>
<evidence type="ECO:0000259" key="2">
    <source>
        <dbReference type="SMART" id="SM00881"/>
    </source>
</evidence>
<dbReference type="InterPro" id="IPR032875">
    <property type="entry name" value="Succ_CoA_lig_flav_dom"/>
</dbReference>
<keyword evidence="3" id="KW-0436">Ligase</keyword>
<reference evidence="3" key="1">
    <citation type="submission" date="2022-10" db="EMBL/GenBank/DDBJ databases">
        <title>The complete genomes of actinobacterial strains from the NBC collection.</title>
        <authorList>
            <person name="Joergensen T.S."/>
            <person name="Alvarez Arevalo M."/>
            <person name="Sterndorff E.B."/>
            <person name="Faurdal D."/>
            <person name="Vuksanovic O."/>
            <person name="Mourched A.-S."/>
            <person name="Charusanti P."/>
            <person name="Shaw S."/>
            <person name="Blin K."/>
            <person name="Weber T."/>
        </authorList>
    </citation>
    <scope>NUCLEOTIDE SEQUENCE</scope>
    <source>
        <strain evidence="3">NBC_01482</strain>
    </source>
</reference>
<evidence type="ECO:0000313" key="4">
    <source>
        <dbReference type="Proteomes" id="UP001432062"/>
    </source>
</evidence>
<feature type="domain" description="CoA-binding" evidence="2">
    <location>
        <begin position="17"/>
        <end position="112"/>
    </location>
</feature>
<dbReference type="SMART" id="SM00881">
    <property type="entry name" value="CoA_binding"/>
    <property type="match status" value="1"/>
</dbReference>
<dbReference type="Proteomes" id="UP001432062">
    <property type="component" value="Chromosome"/>
</dbReference>
<dbReference type="SUPFAM" id="SSF51735">
    <property type="entry name" value="NAD(P)-binding Rossmann-fold domains"/>
    <property type="match status" value="1"/>
</dbReference>
<dbReference type="Gene3D" id="3.30.470.20">
    <property type="entry name" value="ATP-grasp fold, B domain"/>
    <property type="match status" value="1"/>
</dbReference>
<dbReference type="InterPro" id="IPR016102">
    <property type="entry name" value="Succinyl-CoA_synth-like"/>
</dbReference>
<name>A0ABZ1YUP6_9NOCA</name>
<dbReference type="Pfam" id="PF13380">
    <property type="entry name" value="CoA_binding_2"/>
    <property type="match status" value="1"/>
</dbReference>
<organism evidence="3 4">
    <name type="scientific">Nocardia vinacea</name>
    <dbReference type="NCBI Taxonomy" id="96468"/>
    <lineage>
        <taxon>Bacteria</taxon>
        <taxon>Bacillati</taxon>
        <taxon>Actinomycetota</taxon>
        <taxon>Actinomycetes</taxon>
        <taxon>Mycobacteriales</taxon>
        <taxon>Nocardiaceae</taxon>
        <taxon>Nocardia</taxon>
    </lineage>
</organism>
<protein>
    <submittedName>
        <fullName evidence="3">Acetate--CoA ligase family protein</fullName>
    </submittedName>
</protein>